<protein>
    <submittedName>
        <fullName evidence="1">Uncharacterized protein</fullName>
    </submittedName>
</protein>
<dbReference type="Proteomes" id="UP000324222">
    <property type="component" value="Unassembled WGS sequence"/>
</dbReference>
<sequence>MALIGLASMSTVEQSLSTLFHSIPQQSHNRDAAVTARGVKPTPRHAGLVRLGAENTGSDASQCTCLVWVNVSG</sequence>
<name>A0A5B7GG25_PORTR</name>
<gene>
    <name evidence="1" type="ORF">E2C01_049997</name>
</gene>
<keyword evidence="2" id="KW-1185">Reference proteome</keyword>
<comment type="caution">
    <text evidence="1">The sequence shown here is derived from an EMBL/GenBank/DDBJ whole genome shotgun (WGS) entry which is preliminary data.</text>
</comment>
<reference evidence="1 2" key="1">
    <citation type="submission" date="2019-05" db="EMBL/GenBank/DDBJ databases">
        <title>Another draft genome of Portunus trituberculatus and its Hox gene families provides insights of decapod evolution.</title>
        <authorList>
            <person name="Jeong J.-H."/>
            <person name="Song I."/>
            <person name="Kim S."/>
            <person name="Choi T."/>
            <person name="Kim D."/>
            <person name="Ryu S."/>
            <person name="Kim W."/>
        </authorList>
    </citation>
    <scope>NUCLEOTIDE SEQUENCE [LARGE SCALE GENOMIC DNA]</scope>
    <source>
        <tissue evidence="1">Muscle</tissue>
    </source>
</reference>
<evidence type="ECO:0000313" key="1">
    <source>
        <dbReference type="EMBL" id="MPC56048.1"/>
    </source>
</evidence>
<accession>A0A5B7GG25</accession>
<dbReference type="EMBL" id="VSRR010013649">
    <property type="protein sequence ID" value="MPC56048.1"/>
    <property type="molecule type" value="Genomic_DNA"/>
</dbReference>
<dbReference type="AlphaFoldDB" id="A0A5B7GG25"/>
<evidence type="ECO:0000313" key="2">
    <source>
        <dbReference type="Proteomes" id="UP000324222"/>
    </source>
</evidence>
<proteinExistence type="predicted"/>
<organism evidence="1 2">
    <name type="scientific">Portunus trituberculatus</name>
    <name type="common">Swimming crab</name>
    <name type="synonym">Neptunus trituberculatus</name>
    <dbReference type="NCBI Taxonomy" id="210409"/>
    <lineage>
        <taxon>Eukaryota</taxon>
        <taxon>Metazoa</taxon>
        <taxon>Ecdysozoa</taxon>
        <taxon>Arthropoda</taxon>
        <taxon>Crustacea</taxon>
        <taxon>Multicrustacea</taxon>
        <taxon>Malacostraca</taxon>
        <taxon>Eumalacostraca</taxon>
        <taxon>Eucarida</taxon>
        <taxon>Decapoda</taxon>
        <taxon>Pleocyemata</taxon>
        <taxon>Brachyura</taxon>
        <taxon>Eubrachyura</taxon>
        <taxon>Portunoidea</taxon>
        <taxon>Portunidae</taxon>
        <taxon>Portuninae</taxon>
        <taxon>Portunus</taxon>
    </lineage>
</organism>